<dbReference type="RefSeq" id="WP_023391617.1">
    <property type="nucleotide sequence ID" value="NZ_KI535340.1"/>
</dbReference>
<reference evidence="4" key="1">
    <citation type="submission" date="2013-06" db="EMBL/GenBank/DDBJ databases">
        <authorList>
            <person name="Weinstock G."/>
            <person name="Sodergren E."/>
            <person name="Clifton S."/>
            <person name="Fulton L."/>
            <person name="Fulton B."/>
            <person name="Courtney L."/>
            <person name="Fronick C."/>
            <person name="Harrison M."/>
            <person name="Strong C."/>
            <person name="Farmer C."/>
            <person name="Delahaunty K."/>
            <person name="Markovic C."/>
            <person name="Hall O."/>
            <person name="Minx P."/>
            <person name="Tomlinson C."/>
            <person name="Mitreva M."/>
            <person name="Nelson J."/>
            <person name="Hou S."/>
            <person name="Wollam A."/>
            <person name="Pepin K.H."/>
            <person name="Johnson M."/>
            <person name="Bhonagiri V."/>
            <person name="Nash W.E."/>
            <person name="Warren W."/>
            <person name="Chinwalla A."/>
            <person name="Mardis E.R."/>
            <person name="Wilson R.K."/>
        </authorList>
    </citation>
    <scope>NUCLEOTIDE SEQUENCE [LARGE SCALE GENOMIC DNA]</scope>
    <source>
        <strain evidence="4">ATCC 49176</strain>
    </source>
</reference>
<dbReference type="PROSITE" id="PS50893">
    <property type="entry name" value="ABC_TRANSPORTER_2"/>
    <property type="match status" value="1"/>
</dbReference>
<sequence length="209" mass="23188">MIHLAHIDKKFGRHQVLKDVNLDVPAHSFTVIHGKSGSGKSTLLNILGLLTHYDAGQYQLFGQPAPAPYSSQAMKLRREAISYVFQNFALIDNESIEQNLKLASHYLPKSQASRQAMLAALEAVNLDLPLKTKVYTMSGGEKQRLALARLKLRDSRLILADEPTGSLDAENKTIIIQLLRSFADQGKAVLVVTHDPDFLEVADSRMELN</sequence>
<dbReference type="SMART" id="SM00382">
    <property type="entry name" value="AAA"/>
    <property type="match status" value="1"/>
</dbReference>
<evidence type="ECO:0000259" key="3">
    <source>
        <dbReference type="PROSITE" id="PS50893"/>
    </source>
</evidence>
<organism evidence="4 5">
    <name type="scientific">Abiotrophia defectiva ATCC 49176</name>
    <dbReference type="NCBI Taxonomy" id="592010"/>
    <lineage>
        <taxon>Bacteria</taxon>
        <taxon>Bacillati</taxon>
        <taxon>Bacillota</taxon>
        <taxon>Bacilli</taxon>
        <taxon>Lactobacillales</taxon>
        <taxon>Aerococcaceae</taxon>
        <taxon>Abiotrophia</taxon>
    </lineage>
</organism>
<evidence type="ECO:0000313" key="5">
    <source>
        <dbReference type="Proteomes" id="UP000019050"/>
    </source>
</evidence>
<evidence type="ECO:0000256" key="2">
    <source>
        <dbReference type="ARBA" id="ARBA00022840"/>
    </source>
</evidence>
<evidence type="ECO:0000313" key="4">
    <source>
        <dbReference type="EMBL" id="ESK65694.1"/>
    </source>
</evidence>
<dbReference type="SUPFAM" id="SSF52540">
    <property type="entry name" value="P-loop containing nucleoside triphosphate hydrolases"/>
    <property type="match status" value="1"/>
</dbReference>
<dbReference type="PANTHER" id="PTHR42798">
    <property type="entry name" value="LIPOPROTEIN-RELEASING SYSTEM ATP-BINDING PROTEIN LOLD"/>
    <property type="match status" value="1"/>
</dbReference>
<comment type="caution">
    <text evidence="4">The sequence shown here is derived from an EMBL/GenBank/DDBJ whole genome shotgun (WGS) entry which is preliminary data.</text>
</comment>
<dbReference type="Pfam" id="PF00005">
    <property type="entry name" value="ABC_tran"/>
    <property type="match status" value="1"/>
</dbReference>
<dbReference type="AlphaFoldDB" id="W1Q654"/>
<dbReference type="GO" id="GO:0016887">
    <property type="term" value="F:ATP hydrolysis activity"/>
    <property type="evidence" value="ECO:0007669"/>
    <property type="project" value="InterPro"/>
</dbReference>
<gene>
    <name evidence="4" type="ORF">GCWU000182_000969</name>
</gene>
<evidence type="ECO:0000256" key="1">
    <source>
        <dbReference type="ARBA" id="ARBA00022741"/>
    </source>
</evidence>
<dbReference type="HOGENOM" id="CLU_000604_1_22_9"/>
<dbReference type="PANTHER" id="PTHR42798:SF2">
    <property type="entry name" value="ABC TRANSPORTER ATP-BINDING PROTEIN MG467-RELATED"/>
    <property type="match status" value="1"/>
</dbReference>
<dbReference type="Gene3D" id="3.40.50.300">
    <property type="entry name" value="P-loop containing nucleotide triphosphate hydrolases"/>
    <property type="match status" value="1"/>
</dbReference>
<dbReference type="InterPro" id="IPR027417">
    <property type="entry name" value="P-loop_NTPase"/>
</dbReference>
<dbReference type="GO" id="GO:0005524">
    <property type="term" value="F:ATP binding"/>
    <property type="evidence" value="ECO:0007669"/>
    <property type="project" value="UniProtKB-KW"/>
</dbReference>
<dbReference type="GeneID" id="84817513"/>
<dbReference type="InterPro" id="IPR003593">
    <property type="entry name" value="AAA+_ATPase"/>
</dbReference>
<proteinExistence type="predicted"/>
<dbReference type="InterPro" id="IPR003439">
    <property type="entry name" value="ABC_transporter-like_ATP-bd"/>
</dbReference>
<accession>W1Q654</accession>
<name>W1Q654_ABIDE</name>
<dbReference type="STRING" id="592010.GCWU000182_000969"/>
<dbReference type="OrthoDB" id="9791546at2"/>
<feature type="domain" description="ABC transporter" evidence="3">
    <location>
        <begin position="2"/>
        <end position="209"/>
    </location>
</feature>
<dbReference type="EMBL" id="ACIN03000006">
    <property type="protein sequence ID" value="ESK65694.1"/>
    <property type="molecule type" value="Genomic_DNA"/>
</dbReference>
<dbReference type="eggNOG" id="COG1136">
    <property type="taxonomic scope" value="Bacteria"/>
</dbReference>
<protein>
    <submittedName>
        <fullName evidence="4">Bacteriocin export ABC transporter</fullName>
    </submittedName>
</protein>
<keyword evidence="5" id="KW-1185">Reference proteome</keyword>
<dbReference type="Proteomes" id="UP000019050">
    <property type="component" value="Unassembled WGS sequence"/>
</dbReference>
<keyword evidence="2" id="KW-0067">ATP-binding</keyword>
<keyword evidence="1" id="KW-0547">Nucleotide-binding</keyword>